<dbReference type="HOGENOM" id="CLU_989296_0_0_0"/>
<dbReference type="KEGG" id="caby:Cabys_2910"/>
<feature type="signal peptide" evidence="2">
    <location>
        <begin position="1"/>
        <end position="23"/>
    </location>
</feature>
<dbReference type="Proteomes" id="UP000183868">
    <property type="component" value="Chromosome"/>
</dbReference>
<accession>H1XXV1</accession>
<protein>
    <submittedName>
        <fullName evidence="4">Glycosyl hydrolase BNR repeat-containing protein</fullName>
    </submittedName>
</protein>
<name>H1XXV1_CALAY</name>
<reference evidence="4 5" key="1">
    <citation type="submission" date="2011-09" db="EMBL/GenBank/DDBJ databases">
        <title>The permanent draft genome of Caldithrix abyssi DSM 13497.</title>
        <authorList>
            <consortium name="US DOE Joint Genome Institute (JGI-PGF)"/>
            <person name="Lucas S."/>
            <person name="Han J."/>
            <person name="Lapidus A."/>
            <person name="Bruce D."/>
            <person name="Goodwin L."/>
            <person name="Pitluck S."/>
            <person name="Peters L."/>
            <person name="Kyrpides N."/>
            <person name="Mavromatis K."/>
            <person name="Ivanova N."/>
            <person name="Mikhailova N."/>
            <person name="Chertkov O."/>
            <person name="Detter J.C."/>
            <person name="Tapia R."/>
            <person name="Han C."/>
            <person name="Land M."/>
            <person name="Hauser L."/>
            <person name="Markowitz V."/>
            <person name="Cheng J.-F."/>
            <person name="Hugenholtz P."/>
            <person name="Woyke T."/>
            <person name="Wu D."/>
            <person name="Spring S."/>
            <person name="Brambilla E."/>
            <person name="Klenk H.-P."/>
            <person name="Eisen J.A."/>
        </authorList>
    </citation>
    <scope>NUCLEOTIDE SEQUENCE [LARGE SCALE GENOMIC DNA]</scope>
    <source>
        <strain evidence="4 5">DSM 13497</strain>
    </source>
</reference>
<dbReference type="OrthoDB" id="9764804at2"/>
<dbReference type="InParanoid" id="H1XXV1"/>
<dbReference type="GO" id="GO:0016787">
    <property type="term" value="F:hydrolase activity"/>
    <property type="evidence" value="ECO:0007669"/>
    <property type="project" value="UniProtKB-KW"/>
</dbReference>
<dbReference type="PaxDb" id="880073-Calab_0121"/>
<evidence type="ECO:0000256" key="1">
    <source>
        <dbReference type="SAM" id="MobiDB-lite"/>
    </source>
</evidence>
<sequence precursor="true">MRLLKIATIILFLSSIFAGQLLAQSGPAWLQQGNLQYADKIWAFLEIPNTNIIFAGGRSDRDEAGIWKSTNGGQTWEQKLRKWYSSEGVRQFAFDESRNLIFACISNVNGGYDLEWKTIYYSDDLGETWKYIYHPAQLGYRAGAHSIVLLNNKLYVAFEDRHPENGNDYQYIYSADLLRLDISNANSDYWYWEHCMHYPELDYIMRLSVKDNKIYVFGKDKETDGIRIFIYNTETMGKTASNLGTIQENEKTIKLLKQQQAAFNEEQTSGTTPENIGGEVR</sequence>
<evidence type="ECO:0000256" key="2">
    <source>
        <dbReference type="SAM" id="SignalP"/>
    </source>
</evidence>
<feature type="chain" id="PRO_5010497928" evidence="2">
    <location>
        <begin position="24"/>
        <end position="281"/>
    </location>
</feature>
<dbReference type="Gene3D" id="2.130.10.10">
    <property type="entry name" value="YVTN repeat-like/Quinoprotein amine dehydrogenase"/>
    <property type="match status" value="1"/>
</dbReference>
<dbReference type="RefSeq" id="WP_006926653.1">
    <property type="nucleotide sequence ID" value="NZ_CM001402.1"/>
</dbReference>
<dbReference type="Proteomes" id="UP000004671">
    <property type="component" value="Chromosome"/>
</dbReference>
<reference evidence="3 6" key="2">
    <citation type="submission" date="2016-11" db="EMBL/GenBank/DDBJ databases">
        <title>Genomic analysis of Caldithrix abyssi and proposal of a novel bacterial phylum Caldithrichaeota.</title>
        <authorList>
            <person name="Kublanov I."/>
            <person name="Sigalova O."/>
            <person name="Gavrilov S."/>
            <person name="Lebedinsky A."/>
            <person name="Ivanova N."/>
            <person name="Daum C."/>
            <person name="Reddy T."/>
            <person name="Klenk H.P."/>
            <person name="Goker M."/>
            <person name="Reva O."/>
            <person name="Miroshnichenko M."/>
            <person name="Kyprides N."/>
            <person name="Woyke T."/>
            <person name="Gelfand M."/>
        </authorList>
    </citation>
    <scope>NUCLEOTIDE SEQUENCE [LARGE SCALE GENOMIC DNA]</scope>
    <source>
        <strain evidence="3 6">LF13</strain>
    </source>
</reference>
<dbReference type="InterPro" id="IPR015943">
    <property type="entry name" value="WD40/YVTN_repeat-like_dom_sf"/>
</dbReference>
<organism evidence="4 5">
    <name type="scientific">Caldithrix abyssi DSM 13497</name>
    <dbReference type="NCBI Taxonomy" id="880073"/>
    <lineage>
        <taxon>Bacteria</taxon>
        <taxon>Pseudomonadati</taxon>
        <taxon>Calditrichota</taxon>
        <taxon>Calditrichia</taxon>
        <taxon>Calditrichales</taxon>
        <taxon>Calditrichaceae</taxon>
        <taxon>Caldithrix</taxon>
    </lineage>
</organism>
<evidence type="ECO:0000313" key="4">
    <source>
        <dbReference type="EMBL" id="EHO39774.1"/>
    </source>
</evidence>
<dbReference type="AlphaFoldDB" id="H1XXV1"/>
<evidence type="ECO:0000313" key="6">
    <source>
        <dbReference type="Proteomes" id="UP000183868"/>
    </source>
</evidence>
<keyword evidence="5" id="KW-1185">Reference proteome</keyword>
<gene>
    <name evidence="3" type="ORF">Cabys_2910</name>
    <name evidence="4" type="ORF">Calab_0121</name>
</gene>
<dbReference type="SUPFAM" id="SSF110296">
    <property type="entry name" value="Oligoxyloglucan reducing end-specific cellobiohydrolase"/>
    <property type="match status" value="1"/>
</dbReference>
<feature type="region of interest" description="Disordered" evidence="1">
    <location>
        <begin position="262"/>
        <end position="281"/>
    </location>
</feature>
<feature type="compositionally biased region" description="Polar residues" evidence="1">
    <location>
        <begin position="262"/>
        <end position="274"/>
    </location>
</feature>
<evidence type="ECO:0000313" key="5">
    <source>
        <dbReference type="Proteomes" id="UP000004671"/>
    </source>
</evidence>
<dbReference type="EMBL" id="CM001402">
    <property type="protein sequence ID" value="EHO39774.1"/>
    <property type="molecule type" value="Genomic_DNA"/>
</dbReference>
<evidence type="ECO:0000313" key="3">
    <source>
        <dbReference type="EMBL" id="APF19658.1"/>
    </source>
</evidence>
<keyword evidence="4" id="KW-0378">Hydrolase</keyword>
<dbReference type="CDD" id="cd15482">
    <property type="entry name" value="Sialidase_non-viral"/>
    <property type="match status" value="1"/>
</dbReference>
<dbReference type="EMBL" id="CP018099">
    <property type="protein sequence ID" value="APF19658.1"/>
    <property type="molecule type" value="Genomic_DNA"/>
</dbReference>
<keyword evidence="2" id="KW-0732">Signal</keyword>
<proteinExistence type="predicted"/>
<dbReference type="STRING" id="880073.Cabys_2910"/>